<accession>A0ABX3XH43</accession>
<sequence>MNVNVLSSQHSHVTGTGVSSYSRINENDASQVNSSEEENPFAYGLSVLDNFELVLQKIANDLFSNLEQKSVRARNTQEKSNTMDQIIAEAAKGDDKTREKVPDDVIKYMQENGITVDGVNINDYISQHGGSEGLDKGSLQAVKAALDNSANRDTDLMTQGQIKIQKMTQEINAVITQMTGLVSKWGDLLSMIAQKMY</sequence>
<evidence type="ECO:0000313" key="2">
    <source>
        <dbReference type="EMBL" id="OSN10912.1"/>
    </source>
</evidence>
<dbReference type="RefSeq" id="WP_094100573.1">
    <property type="nucleotide sequence ID" value="NZ_LUTQ01000012.1"/>
</dbReference>
<gene>
    <name evidence="2" type="ORF">AU512_05860</name>
</gene>
<dbReference type="InterPro" id="IPR005095">
    <property type="entry name" value="EspA"/>
</dbReference>
<proteinExistence type="predicted"/>
<feature type="region of interest" description="Disordered" evidence="1">
    <location>
        <begin position="1"/>
        <end position="22"/>
    </location>
</feature>
<dbReference type="Pfam" id="PF03433">
    <property type="entry name" value="EspA"/>
    <property type="match status" value="1"/>
</dbReference>
<name>A0ABX3XH43_9GAMM</name>
<dbReference type="InterPro" id="IPR035074">
    <property type="entry name" value="EspA/CesA-like"/>
</dbReference>
<dbReference type="Proteomes" id="UP000194040">
    <property type="component" value="Unassembled WGS sequence"/>
</dbReference>
<protein>
    <submittedName>
        <fullName evidence="2">Secretion protein</fullName>
    </submittedName>
</protein>
<comment type="caution">
    <text evidence="2">The sequence shown here is derived from an EMBL/GenBank/DDBJ whole genome shotgun (WGS) entry which is preliminary data.</text>
</comment>
<dbReference type="SUPFAM" id="SSF116927">
    <property type="entry name" value="EspA/CesA-like"/>
    <property type="match status" value="1"/>
</dbReference>
<keyword evidence="3" id="KW-1185">Reference proteome</keyword>
<reference evidence="2 3" key="1">
    <citation type="submission" date="2016-02" db="EMBL/GenBank/DDBJ databases">
        <title>Species-wide whole genome sequencing reveals diversity, host range in Lonsdalea quercina.</title>
        <authorList>
            <person name="Li Y."/>
        </authorList>
    </citation>
    <scope>NUCLEOTIDE SEQUENCE [LARGE SCALE GENOMIC DNA]</scope>
    <source>
        <strain evidence="2 3">LMG 26265</strain>
    </source>
</reference>
<dbReference type="EMBL" id="LUTQ01000012">
    <property type="protein sequence ID" value="OSN10912.1"/>
    <property type="molecule type" value="Genomic_DNA"/>
</dbReference>
<evidence type="ECO:0000313" key="3">
    <source>
        <dbReference type="Proteomes" id="UP000194040"/>
    </source>
</evidence>
<organism evidence="2 3">
    <name type="scientific">Lonsdalea iberica</name>
    <dbReference type="NCBI Taxonomy" id="1082703"/>
    <lineage>
        <taxon>Bacteria</taxon>
        <taxon>Pseudomonadati</taxon>
        <taxon>Pseudomonadota</taxon>
        <taxon>Gammaproteobacteria</taxon>
        <taxon>Enterobacterales</taxon>
        <taxon>Pectobacteriaceae</taxon>
        <taxon>Lonsdalea</taxon>
    </lineage>
</organism>
<evidence type="ECO:0000256" key="1">
    <source>
        <dbReference type="SAM" id="MobiDB-lite"/>
    </source>
</evidence>